<dbReference type="EMBL" id="KZ819306">
    <property type="protein sequence ID" value="PWN95145.1"/>
    <property type="molecule type" value="Genomic_DNA"/>
</dbReference>
<evidence type="ECO:0000256" key="3">
    <source>
        <dbReference type="SAM" id="SignalP"/>
    </source>
</evidence>
<evidence type="ECO:0000259" key="4">
    <source>
        <dbReference type="Pfam" id="PF06283"/>
    </source>
</evidence>
<keyword evidence="3" id="KW-0732">Signal</keyword>
<dbReference type="GO" id="GO:0016740">
    <property type="term" value="F:transferase activity"/>
    <property type="evidence" value="ECO:0007669"/>
    <property type="project" value="UniProtKB-KW"/>
</dbReference>
<name>A0A316Z4L5_9BASI</name>
<protein>
    <submittedName>
        <fullName evidence="5">Class I glutamine amidotransferase-like protein</fullName>
    </submittedName>
</protein>
<dbReference type="OrthoDB" id="3482285at2759"/>
<keyword evidence="2" id="KW-0812">Transmembrane</keyword>
<dbReference type="InterPro" id="IPR029062">
    <property type="entry name" value="Class_I_gatase-like"/>
</dbReference>
<dbReference type="RefSeq" id="XP_025595424.1">
    <property type="nucleotide sequence ID" value="XM_025743764.1"/>
</dbReference>
<keyword evidence="2" id="KW-0472">Membrane</keyword>
<sequence length="370" mass="39171">MAARLFLSLSLLCLAAQAAARQRVLLYTYAQGYQHASRYDAAEALEKLGDEHSFSTVHLDEPTQLEENGWLDQFDALVFISTSGHALTPQGARNMRRYIEAGGGWMGIHEASDTAYEYPWYGRLCGAYFGGHPFIQHAEFEVAPDHADHPSVTAVPKHWDVFGEVYHFSSDPRALNHEVVLTVDPSSYISNDATRKELNAIQGAPHPIAWYKEGNLLTAPKGSVGGGVDDKPDTKRSQRGTGGDGRSFYTALGHTSASFRDADMLNHILGGLQWVLASPSIRSASADAPPTAPGTRYVGGAPAISPNATTPAATVGSNRTSGAANVTRVGVPDAVLGKAGAAASLRPSTMAVGTGSALVALSLAGLFVLQ</sequence>
<evidence type="ECO:0000256" key="1">
    <source>
        <dbReference type="SAM" id="MobiDB-lite"/>
    </source>
</evidence>
<dbReference type="SUPFAM" id="SSF52317">
    <property type="entry name" value="Class I glutamine amidotransferase-like"/>
    <property type="match status" value="1"/>
</dbReference>
<keyword evidence="5" id="KW-0808">Transferase</keyword>
<proteinExistence type="predicted"/>
<feature type="chain" id="PRO_5016412269" evidence="3">
    <location>
        <begin position="21"/>
        <end position="370"/>
    </location>
</feature>
<dbReference type="InterPro" id="IPR029010">
    <property type="entry name" value="ThuA-like"/>
</dbReference>
<keyword evidence="2" id="KW-1133">Transmembrane helix</keyword>
<feature type="transmembrane region" description="Helical" evidence="2">
    <location>
        <begin position="350"/>
        <end position="369"/>
    </location>
</feature>
<keyword evidence="5" id="KW-0315">Glutamine amidotransferase</keyword>
<dbReference type="PANTHER" id="PTHR40469">
    <property type="entry name" value="SECRETED GLYCOSYL HYDROLASE"/>
    <property type="match status" value="1"/>
</dbReference>
<feature type="signal peptide" evidence="3">
    <location>
        <begin position="1"/>
        <end position="20"/>
    </location>
</feature>
<dbReference type="Proteomes" id="UP000245946">
    <property type="component" value="Unassembled WGS sequence"/>
</dbReference>
<accession>A0A316Z4L5</accession>
<dbReference type="Pfam" id="PF06283">
    <property type="entry name" value="ThuA"/>
    <property type="match status" value="1"/>
</dbReference>
<evidence type="ECO:0000256" key="2">
    <source>
        <dbReference type="SAM" id="Phobius"/>
    </source>
</evidence>
<keyword evidence="6" id="KW-1185">Reference proteome</keyword>
<dbReference type="Gene3D" id="3.40.50.880">
    <property type="match status" value="1"/>
</dbReference>
<gene>
    <name evidence="5" type="ORF">FA09DRAFT_335413</name>
</gene>
<reference evidence="5 6" key="1">
    <citation type="journal article" date="2018" name="Mol. Biol. Evol.">
        <title>Broad Genomic Sampling Reveals a Smut Pathogenic Ancestry of the Fungal Clade Ustilaginomycotina.</title>
        <authorList>
            <person name="Kijpornyongpan T."/>
            <person name="Mondo S.J."/>
            <person name="Barry K."/>
            <person name="Sandor L."/>
            <person name="Lee J."/>
            <person name="Lipzen A."/>
            <person name="Pangilinan J."/>
            <person name="LaButti K."/>
            <person name="Hainaut M."/>
            <person name="Henrissat B."/>
            <person name="Grigoriev I.V."/>
            <person name="Spatafora J.W."/>
            <person name="Aime M.C."/>
        </authorList>
    </citation>
    <scope>NUCLEOTIDE SEQUENCE [LARGE SCALE GENOMIC DNA]</scope>
    <source>
        <strain evidence="5 6">MCA 4186</strain>
    </source>
</reference>
<dbReference type="PANTHER" id="PTHR40469:SF2">
    <property type="entry name" value="GALACTOSE-BINDING DOMAIN-LIKE SUPERFAMILY PROTEIN"/>
    <property type="match status" value="1"/>
</dbReference>
<evidence type="ECO:0000313" key="5">
    <source>
        <dbReference type="EMBL" id="PWN95145.1"/>
    </source>
</evidence>
<dbReference type="GeneID" id="37271308"/>
<dbReference type="AlphaFoldDB" id="A0A316Z4L5"/>
<feature type="domain" description="ThuA-like" evidence="4">
    <location>
        <begin position="23"/>
        <end position="275"/>
    </location>
</feature>
<organism evidence="5 6">
    <name type="scientific">Tilletiopsis washingtonensis</name>
    <dbReference type="NCBI Taxonomy" id="58919"/>
    <lineage>
        <taxon>Eukaryota</taxon>
        <taxon>Fungi</taxon>
        <taxon>Dikarya</taxon>
        <taxon>Basidiomycota</taxon>
        <taxon>Ustilaginomycotina</taxon>
        <taxon>Exobasidiomycetes</taxon>
        <taxon>Entylomatales</taxon>
        <taxon>Entylomatales incertae sedis</taxon>
        <taxon>Tilletiopsis</taxon>
    </lineage>
</organism>
<evidence type="ECO:0000313" key="6">
    <source>
        <dbReference type="Proteomes" id="UP000245946"/>
    </source>
</evidence>
<feature type="region of interest" description="Disordered" evidence="1">
    <location>
        <begin position="221"/>
        <end position="247"/>
    </location>
</feature>